<accession>A0A7G5XI69</accession>
<gene>
    <name evidence="3" type="ORF">H4075_02940</name>
</gene>
<dbReference type="InterPro" id="IPR050904">
    <property type="entry name" value="Adhesion/Biosynth-related"/>
</dbReference>
<dbReference type="RefSeq" id="WP_182803996.1">
    <property type="nucleotide sequence ID" value="NZ_CP060007.1"/>
</dbReference>
<keyword evidence="4" id="KW-1185">Reference proteome</keyword>
<dbReference type="PROSITE" id="PS50213">
    <property type="entry name" value="FAS1"/>
    <property type="match status" value="2"/>
</dbReference>
<feature type="domain" description="FAS1" evidence="2">
    <location>
        <begin position="198"/>
        <end position="340"/>
    </location>
</feature>
<reference evidence="4" key="1">
    <citation type="submission" date="2020-08" db="EMBL/GenBank/DDBJ databases">
        <title>Lacibacter sp. S13-6-6 genome sequencing.</title>
        <authorList>
            <person name="Jin L."/>
        </authorList>
    </citation>
    <scope>NUCLEOTIDE SEQUENCE [LARGE SCALE GENOMIC DNA]</scope>
    <source>
        <strain evidence="4">S13-6-6</strain>
    </source>
</reference>
<evidence type="ECO:0000256" key="1">
    <source>
        <dbReference type="SAM" id="SignalP"/>
    </source>
</evidence>
<dbReference type="Pfam" id="PF02469">
    <property type="entry name" value="Fasciclin"/>
    <property type="match status" value="2"/>
</dbReference>
<dbReference type="AlphaFoldDB" id="A0A7G5XI69"/>
<dbReference type="Gene3D" id="2.30.180.10">
    <property type="entry name" value="FAS1 domain"/>
    <property type="match status" value="2"/>
</dbReference>
<protein>
    <submittedName>
        <fullName evidence="3">Fasciclin domain-containing protein</fullName>
    </submittedName>
</protein>
<feature type="domain" description="FAS1" evidence="2">
    <location>
        <begin position="60"/>
        <end position="194"/>
    </location>
</feature>
<dbReference type="Proteomes" id="UP000515344">
    <property type="component" value="Chromosome"/>
</dbReference>
<dbReference type="PROSITE" id="PS51257">
    <property type="entry name" value="PROKAR_LIPOPROTEIN"/>
    <property type="match status" value="1"/>
</dbReference>
<dbReference type="SUPFAM" id="SSF82153">
    <property type="entry name" value="FAS1 domain"/>
    <property type="match status" value="2"/>
</dbReference>
<evidence type="ECO:0000313" key="3">
    <source>
        <dbReference type="EMBL" id="QNA45172.1"/>
    </source>
</evidence>
<proteinExistence type="predicted"/>
<dbReference type="EMBL" id="CP060007">
    <property type="protein sequence ID" value="QNA45172.1"/>
    <property type="molecule type" value="Genomic_DNA"/>
</dbReference>
<feature type="chain" id="PRO_5028938657" evidence="1">
    <location>
        <begin position="25"/>
        <end position="343"/>
    </location>
</feature>
<keyword evidence="1" id="KW-0732">Signal</keyword>
<feature type="signal peptide" evidence="1">
    <location>
        <begin position="1"/>
        <end position="24"/>
    </location>
</feature>
<dbReference type="FunFam" id="2.30.180.10:FF:000032">
    <property type="entry name" value="Fasciclin domain-containing protein, putative"/>
    <property type="match status" value="2"/>
</dbReference>
<dbReference type="PANTHER" id="PTHR10900">
    <property type="entry name" value="PERIOSTIN-RELATED"/>
    <property type="match status" value="1"/>
</dbReference>
<organism evidence="3 4">
    <name type="scientific">Lacibacter sediminis</name>
    <dbReference type="NCBI Taxonomy" id="2760713"/>
    <lineage>
        <taxon>Bacteria</taxon>
        <taxon>Pseudomonadati</taxon>
        <taxon>Bacteroidota</taxon>
        <taxon>Chitinophagia</taxon>
        <taxon>Chitinophagales</taxon>
        <taxon>Chitinophagaceae</taxon>
        <taxon>Lacibacter</taxon>
    </lineage>
</organism>
<dbReference type="GO" id="GO:0005615">
    <property type="term" value="C:extracellular space"/>
    <property type="evidence" value="ECO:0007669"/>
    <property type="project" value="TreeGrafter"/>
</dbReference>
<dbReference type="KEGG" id="lacs:H4075_02940"/>
<dbReference type="PANTHER" id="PTHR10900:SF77">
    <property type="entry name" value="FI19380P1"/>
    <property type="match status" value="1"/>
</dbReference>
<dbReference type="InterPro" id="IPR000782">
    <property type="entry name" value="FAS1_domain"/>
</dbReference>
<evidence type="ECO:0000313" key="4">
    <source>
        <dbReference type="Proteomes" id="UP000515344"/>
    </source>
</evidence>
<dbReference type="InterPro" id="IPR036378">
    <property type="entry name" value="FAS1_dom_sf"/>
</dbReference>
<name>A0A7G5XI69_9BACT</name>
<sequence length="343" mass="35459">MKKGLFSWGTLLFVCLIIATGCQKQNDAIADQNNFEKESIAAIIQNPNTSFTVKGGTGSTISSRASAGKKVKFTYLAVALARTGLTSTLSTLGTNYTLFAPTDDAFIAAGFKTIQDVVKAPKEVLTPILLYHVLGAKVLAAQVPAGPNAAVTTLNGATAYVTSNSNGVFINGSPVIVADVKAANGVIHVIDNILMPPSGNIVATALADKDFTYLVAAVLRASQGATNVAALLSGDGPLTVFAPRNQAFIDAGFNTIADINAADPDELTKILAYHVVVGRVFSSDLTNDMSVPMFAGGNTIITLNGGAKILGEGNGTDAHNIIKTDIVTTNGVIHVIDGVLLPE</sequence>
<evidence type="ECO:0000259" key="2">
    <source>
        <dbReference type="PROSITE" id="PS50213"/>
    </source>
</evidence>
<dbReference type="SMART" id="SM00554">
    <property type="entry name" value="FAS1"/>
    <property type="match status" value="2"/>
</dbReference>